<dbReference type="EMBL" id="JAUEDM010000003">
    <property type="protein sequence ID" value="KAK3321967.1"/>
    <property type="molecule type" value="Genomic_DNA"/>
</dbReference>
<protein>
    <submittedName>
        <fullName evidence="3">Uncharacterized protein</fullName>
    </submittedName>
</protein>
<proteinExistence type="predicted"/>
<keyword evidence="2" id="KW-0812">Transmembrane</keyword>
<reference evidence="3" key="1">
    <citation type="journal article" date="2023" name="Mol. Phylogenet. Evol.">
        <title>Genome-scale phylogeny and comparative genomics of the fungal order Sordariales.</title>
        <authorList>
            <person name="Hensen N."/>
            <person name="Bonometti L."/>
            <person name="Westerberg I."/>
            <person name="Brannstrom I.O."/>
            <person name="Guillou S."/>
            <person name="Cros-Aarteil S."/>
            <person name="Calhoun S."/>
            <person name="Haridas S."/>
            <person name="Kuo A."/>
            <person name="Mondo S."/>
            <person name="Pangilinan J."/>
            <person name="Riley R."/>
            <person name="LaButti K."/>
            <person name="Andreopoulos B."/>
            <person name="Lipzen A."/>
            <person name="Chen C."/>
            <person name="Yan M."/>
            <person name="Daum C."/>
            <person name="Ng V."/>
            <person name="Clum A."/>
            <person name="Steindorff A."/>
            <person name="Ohm R.A."/>
            <person name="Martin F."/>
            <person name="Silar P."/>
            <person name="Natvig D.O."/>
            <person name="Lalanne C."/>
            <person name="Gautier V."/>
            <person name="Ament-Velasquez S.L."/>
            <person name="Kruys A."/>
            <person name="Hutchinson M.I."/>
            <person name="Powell A.J."/>
            <person name="Barry K."/>
            <person name="Miller A.N."/>
            <person name="Grigoriev I.V."/>
            <person name="Debuchy R."/>
            <person name="Gladieux P."/>
            <person name="Hiltunen Thoren M."/>
            <person name="Johannesson H."/>
        </authorList>
    </citation>
    <scope>NUCLEOTIDE SEQUENCE</scope>
    <source>
        <strain evidence="3">CBS 118394</strain>
    </source>
</reference>
<dbReference type="Proteomes" id="UP001283341">
    <property type="component" value="Unassembled WGS sequence"/>
</dbReference>
<evidence type="ECO:0000256" key="1">
    <source>
        <dbReference type="SAM" id="MobiDB-lite"/>
    </source>
</evidence>
<name>A0AAE0IBB6_9PEZI</name>
<evidence type="ECO:0000256" key="2">
    <source>
        <dbReference type="SAM" id="Phobius"/>
    </source>
</evidence>
<keyword evidence="2" id="KW-1133">Transmembrane helix</keyword>
<feature type="region of interest" description="Disordered" evidence="1">
    <location>
        <begin position="59"/>
        <end position="80"/>
    </location>
</feature>
<organism evidence="3 4">
    <name type="scientific">Apodospora peruviana</name>
    <dbReference type="NCBI Taxonomy" id="516989"/>
    <lineage>
        <taxon>Eukaryota</taxon>
        <taxon>Fungi</taxon>
        <taxon>Dikarya</taxon>
        <taxon>Ascomycota</taxon>
        <taxon>Pezizomycotina</taxon>
        <taxon>Sordariomycetes</taxon>
        <taxon>Sordariomycetidae</taxon>
        <taxon>Sordariales</taxon>
        <taxon>Lasiosphaeriaceae</taxon>
        <taxon>Apodospora</taxon>
    </lineage>
</organism>
<evidence type="ECO:0000313" key="4">
    <source>
        <dbReference type="Proteomes" id="UP001283341"/>
    </source>
</evidence>
<feature type="transmembrane region" description="Helical" evidence="2">
    <location>
        <begin position="90"/>
        <end position="109"/>
    </location>
</feature>
<evidence type="ECO:0000313" key="3">
    <source>
        <dbReference type="EMBL" id="KAK3321967.1"/>
    </source>
</evidence>
<keyword evidence="2" id="KW-0472">Membrane</keyword>
<keyword evidence="4" id="KW-1185">Reference proteome</keyword>
<gene>
    <name evidence="3" type="ORF">B0H66DRAFT_185298</name>
</gene>
<comment type="caution">
    <text evidence="3">The sequence shown here is derived from an EMBL/GenBank/DDBJ whole genome shotgun (WGS) entry which is preliminary data.</text>
</comment>
<reference evidence="3" key="2">
    <citation type="submission" date="2023-06" db="EMBL/GenBank/DDBJ databases">
        <authorList>
            <consortium name="Lawrence Berkeley National Laboratory"/>
            <person name="Haridas S."/>
            <person name="Hensen N."/>
            <person name="Bonometti L."/>
            <person name="Westerberg I."/>
            <person name="Brannstrom I.O."/>
            <person name="Guillou S."/>
            <person name="Cros-Aarteil S."/>
            <person name="Calhoun S."/>
            <person name="Kuo A."/>
            <person name="Mondo S."/>
            <person name="Pangilinan J."/>
            <person name="Riley R."/>
            <person name="Labutti K."/>
            <person name="Andreopoulos B."/>
            <person name="Lipzen A."/>
            <person name="Chen C."/>
            <person name="Yanf M."/>
            <person name="Daum C."/>
            <person name="Ng V."/>
            <person name="Clum A."/>
            <person name="Steindorff A."/>
            <person name="Ohm R."/>
            <person name="Martin F."/>
            <person name="Silar P."/>
            <person name="Natvig D."/>
            <person name="Lalanne C."/>
            <person name="Gautier V."/>
            <person name="Ament-Velasquez S.L."/>
            <person name="Kruys A."/>
            <person name="Hutchinson M.I."/>
            <person name="Powell A.J."/>
            <person name="Barry K."/>
            <person name="Miller A.N."/>
            <person name="Grigoriev I.V."/>
            <person name="Debuchy R."/>
            <person name="Gladieux P."/>
            <person name="Thoren M.H."/>
            <person name="Johannesson H."/>
        </authorList>
    </citation>
    <scope>NUCLEOTIDE SEQUENCE</scope>
    <source>
        <strain evidence="3">CBS 118394</strain>
    </source>
</reference>
<dbReference type="AlphaFoldDB" id="A0AAE0IBB6"/>
<accession>A0AAE0IBB6</accession>
<sequence>MKRRCEKYVNRKAENVMTMARSMTNQRQFASTQVKRFHELQSKIELELRVVVAKGRNSRPVEDRLSHSKQADEAMPRRGRRTNAERKLRVCCKCCCGAAGAAAVLLVLLDRSTTDKSLICVSIIINRSTVSKVRSTGDVTAVSLASSQEASEKKQTRGGSVKG</sequence>